<dbReference type="RefSeq" id="WP_011877535.1">
    <property type="nucleotide sequence ID" value="NC_009253.1"/>
</dbReference>
<protein>
    <submittedName>
        <fullName evidence="1">Uncharacterized protein</fullName>
    </submittedName>
</protein>
<dbReference type="Proteomes" id="UP000001556">
    <property type="component" value="Chromosome"/>
</dbReference>
<dbReference type="EMBL" id="CP000612">
    <property type="protein sequence ID" value="ABO49709.1"/>
    <property type="molecule type" value="Genomic_DNA"/>
</dbReference>
<proteinExistence type="predicted"/>
<dbReference type="eggNOG" id="COG1316">
    <property type="taxonomic scope" value="Bacteria"/>
</dbReference>
<keyword evidence="2" id="KW-1185">Reference proteome</keyword>
<dbReference type="HOGENOM" id="CLU_1092931_0_0_9"/>
<evidence type="ECO:0000313" key="1">
    <source>
        <dbReference type="EMBL" id="ABO49709.1"/>
    </source>
</evidence>
<dbReference type="KEGG" id="drm:Dred_1175"/>
<name>A4J3Q6_DESRM</name>
<evidence type="ECO:0000313" key="2">
    <source>
        <dbReference type="Proteomes" id="UP000001556"/>
    </source>
</evidence>
<dbReference type="Gene3D" id="3.40.630.190">
    <property type="entry name" value="LCP protein"/>
    <property type="match status" value="1"/>
</dbReference>
<accession>A4J3Q6</accession>
<dbReference type="STRING" id="349161.Dred_1175"/>
<dbReference type="OrthoDB" id="1804724at2"/>
<reference evidence="1 2" key="1">
    <citation type="submission" date="2007-03" db="EMBL/GenBank/DDBJ databases">
        <title>Complete sequence of Desulfotomaculum reducens MI-1.</title>
        <authorList>
            <consortium name="US DOE Joint Genome Institute"/>
            <person name="Copeland A."/>
            <person name="Lucas S."/>
            <person name="Lapidus A."/>
            <person name="Barry K."/>
            <person name="Detter J.C."/>
            <person name="Glavina del Rio T."/>
            <person name="Hammon N."/>
            <person name="Israni S."/>
            <person name="Dalin E."/>
            <person name="Tice H."/>
            <person name="Pitluck S."/>
            <person name="Sims D."/>
            <person name="Brettin T."/>
            <person name="Bruce D."/>
            <person name="Han C."/>
            <person name="Tapia R."/>
            <person name="Schmutz J."/>
            <person name="Larimer F."/>
            <person name="Land M."/>
            <person name="Hauser L."/>
            <person name="Kyrpides N."/>
            <person name="Kim E."/>
            <person name="Tebo B.M."/>
            <person name="Richardson P."/>
        </authorList>
    </citation>
    <scope>NUCLEOTIDE SEQUENCE [LARGE SCALE GENOMIC DNA]</scope>
    <source>
        <strain evidence="1 2">MI-1</strain>
    </source>
</reference>
<sequence>MKSLAVFSLKQLSILILVALWVIVFTIIPTPTSLSEAATEKQNKTHIMCLWTDHQTLKALTLMTFDSNTGKINILSLPVFASLSGSNNEPSTIGLVWEETGRNGLRKRLEGVLGIKINGYISFDQPVIEQASELVGTFNVNGRKTTLLCAFEDTRTERRKDDQDVLRAMAANIISPNKIKVVPRLLWIFTAEVHSDIHPNMMLRLYRVISHQGPAILTKKALYGQDYYLDGCRYRYVEPATWKNIINEISA</sequence>
<organism evidence="1 2">
    <name type="scientific">Desulforamulus reducens (strain ATCC BAA-1160 / DSM 100696 / MI-1)</name>
    <name type="common">Desulfotomaculum reducens</name>
    <dbReference type="NCBI Taxonomy" id="349161"/>
    <lineage>
        <taxon>Bacteria</taxon>
        <taxon>Bacillati</taxon>
        <taxon>Bacillota</taxon>
        <taxon>Clostridia</taxon>
        <taxon>Eubacteriales</taxon>
        <taxon>Peptococcaceae</taxon>
        <taxon>Desulforamulus</taxon>
    </lineage>
</organism>
<gene>
    <name evidence="1" type="ordered locus">Dred_1175</name>
</gene>
<dbReference type="AlphaFoldDB" id="A4J3Q6"/>